<keyword evidence="4" id="KW-1185">Reference proteome</keyword>
<keyword evidence="1" id="KW-0812">Transmembrane</keyword>
<dbReference type="Pfam" id="PF00892">
    <property type="entry name" value="EamA"/>
    <property type="match status" value="2"/>
</dbReference>
<dbReference type="OrthoDB" id="9812899at2"/>
<dbReference type="InterPro" id="IPR000620">
    <property type="entry name" value="EamA_dom"/>
</dbReference>
<feature type="transmembrane region" description="Helical" evidence="1">
    <location>
        <begin position="97"/>
        <end position="115"/>
    </location>
</feature>
<feature type="domain" description="EamA" evidence="2">
    <location>
        <begin position="150"/>
        <end position="279"/>
    </location>
</feature>
<feature type="transmembrane region" description="Helical" evidence="1">
    <location>
        <begin position="206"/>
        <end position="226"/>
    </location>
</feature>
<feature type="transmembrane region" description="Helical" evidence="1">
    <location>
        <begin position="263"/>
        <end position="281"/>
    </location>
</feature>
<dbReference type="PANTHER" id="PTHR22911:SF103">
    <property type="entry name" value="BLR2811 PROTEIN"/>
    <property type="match status" value="1"/>
</dbReference>
<evidence type="ECO:0000256" key="1">
    <source>
        <dbReference type="SAM" id="Phobius"/>
    </source>
</evidence>
<dbReference type="Gene3D" id="1.10.3730.20">
    <property type="match status" value="1"/>
</dbReference>
<feature type="domain" description="EamA" evidence="2">
    <location>
        <begin position="7"/>
        <end position="138"/>
    </location>
</feature>
<dbReference type="AlphaFoldDB" id="A0A502FIJ3"/>
<feature type="transmembrane region" description="Helical" evidence="1">
    <location>
        <begin position="39"/>
        <end position="60"/>
    </location>
</feature>
<dbReference type="EMBL" id="RCZP01000030">
    <property type="protein sequence ID" value="TPG49255.1"/>
    <property type="molecule type" value="Genomic_DNA"/>
</dbReference>
<evidence type="ECO:0000313" key="3">
    <source>
        <dbReference type="EMBL" id="TPG49255.1"/>
    </source>
</evidence>
<feature type="transmembrane region" description="Helical" evidence="1">
    <location>
        <begin position="238"/>
        <end position="257"/>
    </location>
</feature>
<keyword evidence="1" id="KW-0472">Membrane</keyword>
<evidence type="ECO:0000313" key="4">
    <source>
        <dbReference type="Proteomes" id="UP000317078"/>
    </source>
</evidence>
<organism evidence="3 4">
    <name type="scientific">Muricoccus nepalensis</name>
    <dbReference type="NCBI Taxonomy" id="1854500"/>
    <lineage>
        <taxon>Bacteria</taxon>
        <taxon>Pseudomonadati</taxon>
        <taxon>Pseudomonadota</taxon>
        <taxon>Alphaproteobacteria</taxon>
        <taxon>Acetobacterales</taxon>
        <taxon>Roseomonadaceae</taxon>
        <taxon>Muricoccus</taxon>
    </lineage>
</organism>
<proteinExistence type="predicted"/>
<accession>A0A502FIJ3</accession>
<dbReference type="InterPro" id="IPR037185">
    <property type="entry name" value="EmrE-like"/>
</dbReference>
<feature type="transmembrane region" description="Helical" evidence="1">
    <location>
        <begin position="180"/>
        <end position="200"/>
    </location>
</feature>
<dbReference type="SUPFAM" id="SSF103481">
    <property type="entry name" value="Multidrug resistance efflux transporter EmrE"/>
    <property type="match status" value="2"/>
</dbReference>
<comment type="caution">
    <text evidence="3">The sequence shown here is derived from an EMBL/GenBank/DDBJ whole genome shotgun (WGS) entry which is preliminary data.</text>
</comment>
<reference evidence="3 4" key="1">
    <citation type="journal article" date="2019" name="Environ. Microbiol.">
        <title>Species interactions and distinct microbial communities in high Arctic permafrost affected cryosols are associated with the CH4 and CO2 gas fluxes.</title>
        <authorList>
            <person name="Altshuler I."/>
            <person name="Hamel J."/>
            <person name="Turney S."/>
            <person name="Magnuson E."/>
            <person name="Levesque R."/>
            <person name="Greer C."/>
            <person name="Whyte L.G."/>
        </authorList>
    </citation>
    <scope>NUCLEOTIDE SEQUENCE [LARGE SCALE GENOMIC DNA]</scope>
    <source>
        <strain evidence="3 4">S9.3B</strain>
    </source>
</reference>
<feature type="transmembrane region" description="Helical" evidence="1">
    <location>
        <begin position="149"/>
        <end position="168"/>
    </location>
</feature>
<feature type="transmembrane region" description="Helical" evidence="1">
    <location>
        <begin position="124"/>
        <end position="143"/>
    </location>
</feature>
<name>A0A502FIJ3_9PROT</name>
<dbReference type="RefSeq" id="WP_140885906.1">
    <property type="nucleotide sequence ID" value="NZ_RCZP01000030.1"/>
</dbReference>
<feature type="transmembrane region" description="Helical" evidence="1">
    <location>
        <begin position="72"/>
        <end position="91"/>
    </location>
</feature>
<dbReference type="GO" id="GO:0016020">
    <property type="term" value="C:membrane"/>
    <property type="evidence" value="ECO:0007669"/>
    <property type="project" value="InterPro"/>
</dbReference>
<sequence length="286" mass="30156">MSPISAGLLFQFAAIALFVVLDTLTKVLTAHYPIPQIVFMRFAFHTLVVALALRAATGRLPWRSRAPGLEAVRSLCLLVANGLFVVALFHIPLADASAVTFASPIFTAALAALVLGETVGRRRWVGIGVGLLGVMVALRPPFLTGETPHWALFLPLGTAASFAVYQILTRKLSVVDSPHTIILHTGIAAGGLAALAQPFAWQAPDAAGWLLMALAGVFGASGHYLLIQAYSRAPASILAPMTYTQLLWATLSSALFFGDPPDGWTLLGAAVIATGGVVVAWPERRA</sequence>
<dbReference type="PANTHER" id="PTHR22911">
    <property type="entry name" value="ACYL-MALONYL CONDENSING ENZYME-RELATED"/>
    <property type="match status" value="1"/>
</dbReference>
<protein>
    <submittedName>
        <fullName evidence="3">DMT family transporter</fullName>
    </submittedName>
</protein>
<keyword evidence="1" id="KW-1133">Transmembrane helix</keyword>
<dbReference type="Proteomes" id="UP000317078">
    <property type="component" value="Unassembled WGS sequence"/>
</dbReference>
<evidence type="ECO:0000259" key="2">
    <source>
        <dbReference type="Pfam" id="PF00892"/>
    </source>
</evidence>
<gene>
    <name evidence="3" type="ORF">EAH89_22150</name>
</gene>